<proteinExistence type="predicted"/>
<dbReference type="Proteomes" id="UP001465119">
    <property type="component" value="Unassembled WGS sequence"/>
</dbReference>
<protein>
    <submittedName>
        <fullName evidence="1">Uncharacterized protein</fullName>
    </submittedName>
</protein>
<evidence type="ECO:0000313" key="2">
    <source>
        <dbReference type="Proteomes" id="UP001465119"/>
    </source>
</evidence>
<comment type="caution">
    <text evidence="1">The sequence shown here is derived from an EMBL/GenBank/DDBJ whole genome shotgun (WGS) entry which is preliminary data.</text>
</comment>
<dbReference type="RefSeq" id="WP_349185974.1">
    <property type="nucleotide sequence ID" value="NZ_JBBMEN010000004.1"/>
</dbReference>
<keyword evidence="2" id="KW-1185">Reference proteome</keyword>
<sequence length="67" mass="7668">MTMTKLGTMIYEDGTDSYSVFTFNFEIQNQLDNISCHSPELCCKLPTDDSSGKMYRIKNLKLLFSVC</sequence>
<reference evidence="1 2" key="1">
    <citation type="submission" date="2024-03" db="EMBL/GenBank/DDBJ databases">
        <title>Human intestinal bacterial collection.</title>
        <authorList>
            <person name="Pauvert C."/>
            <person name="Hitch T.C.A."/>
            <person name="Clavel T."/>
        </authorList>
    </citation>
    <scope>NUCLEOTIDE SEQUENCE [LARGE SCALE GENOMIC DNA]</scope>
    <source>
        <strain evidence="1 2">CLA-AA-H281</strain>
    </source>
</reference>
<organism evidence="1 2">
    <name type="scientific">Faecalibacterium intestinale</name>
    <dbReference type="NCBI Taxonomy" id="3133155"/>
    <lineage>
        <taxon>Bacteria</taxon>
        <taxon>Bacillati</taxon>
        <taxon>Bacillota</taxon>
        <taxon>Clostridia</taxon>
        <taxon>Eubacteriales</taxon>
        <taxon>Oscillospiraceae</taxon>
        <taxon>Faecalibacterium</taxon>
    </lineage>
</organism>
<name>A0ABV1C0U8_9FIRM</name>
<accession>A0ABV1C0U8</accession>
<evidence type="ECO:0000313" key="1">
    <source>
        <dbReference type="EMBL" id="MEQ2385198.1"/>
    </source>
</evidence>
<gene>
    <name evidence="1" type="ORF">WMO20_04500</name>
</gene>
<dbReference type="EMBL" id="JBBMEN010000004">
    <property type="protein sequence ID" value="MEQ2385198.1"/>
    <property type="molecule type" value="Genomic_DNA"/>
</dbReference>